<dbReference type="SMART" id="SM00382">
    <property type="entry name" value="AAA"/>
    <property type="match status" value="1"/>
</dbReference>
<gene>
    <name evidence="16" type="ORF">DFH08DRAFT_794618</name>
</gene>
<evidence type="ECO:0000256" key="8">
    <source>
        <dbReference type="ARBA" id="ARBA00022989"/>
    </source>
</evidence>
<evidence type="ECO:0000256" key="10">
    <source>
        <dbReference type="ARBA" id="ARBA00023136"/>
    </source>
</evidence>
<dbReference type="Pfam" id="PF08740">
    <property type="entry name" value="BCS1_N"/>
    <property type="match status" value="1"/>
</dbReference>
<comment type="catalytic activity">
    <reaction evidence="11">
        <text>ATP + H2O = ADP + phosphate + H(+)</text>
        <dbReference type="Rhea" id="RHEA:13065"/>
        <dbReference type="ChEBI" id="CHEBI:15377"/>
        <dbReference type="ChEBI" id="CHEBI:15378"/>
        <dbReference type="ChEBI" id="CHEBI:30616"/>
        <dbReference type="ChEBI" id="CHEBI:43474"/>
        <dbReference type="ChEBI" id="CHEBI:456216"/>
    </reaction>
    <physiologicalReaction direction="left-to-right" evidence="11">
        <dbReference type="Rhea" id="RHEA:13066"/>
    </physiologicalReaction>
</comment>
<keyword evidence="4" id="KW-0547">Nucleotide-binding</keyword>
<feature type="compositionally biased region" description="Basic and acidic residues" evidence="12">
    <location>
        <begin position="511"/>
        <end position="532"/>
    </location>
</feature>
<dbReference type="InterPro" id="IPR014851">
    <property type="entry name" value="BCS1_N"/>
</dbReference>
<keyword evidence="8 13" id="KW-1133">Transmembrane helix</keyword>
<evidence type="ECO:0000256" key="4">
    <source>
        <dbReference type="ARBA" id="ARBA00022741"/>
    </source>
</evidence>
<dbReference type="Gene3D" id="3.40.50.300">
    <property type="entry name" value="P-loop containing nucleotide triphosphate hydrolases"/>
    <property type="match status" value="1"/>
</dbReference>
<dbReference type="SMART" id="SM01024">
    <property type="entry name" value="BCS1_N"/>
    <property type="match status" value="1"/>
</dbReference>
<comment type="similarity">
    <text evidence="2">Belongs to the AAA ATPase family. BCS1 subfamily.</text>
</comment>
<evidence type="ECO:0000256" key="7">
    <source>
        <dbReference type="ARBA" id="ARBA00022840"/>
    </source>
</evidence>
<evidence type="ECO:0000256" key="2">
    <source>
        <dbReference type="ARBA" id="ARBA00007448"/>
    </source>
</evidence>
<dbReference type="InterPro" id="IPR003959">
    <property type="entry name" value="ATPase_AAA_core"/>
</dbReference>
<dbReference type="Pfam" id="PF25426">
    <property type="entry name" value="AAA_lid_BCS1"/>
    <property type="match status" value="1"/>
</dbReference>
<keyword evidence="5" id="KW-0999">Mitochondrion inner membrane</keyword>
<dbReference type="Proteomes" id="UP001218218">
    <property type="component" value="Unassembled WGS sequence"/>
</dbReference>
<dbReference type="GO" id="GO:0005743">
    <property type="term" value="C:mitochondrial inner membrane"/>
    <property type="evidence" value="ECO:0007669"/>
    <property type="project" value="UniProtKB-SubCell"/>
</dbReference>
<dbReference type="InterPro" id="IPR027417">
    <property type="entry name" value="P-loop_NTPase"/>
</dbReference>
<feature type="domain" description="AAA+ ATPase" evidence="14">
    <location>
        <begin position="262"/>
        <end position="415"/>
    </location>
</feature>
<dbReference type="InterPro" id="IPR050747">
    <property type="entry name" value="Mitochondrial_chaperone_BCS1"/>
</dbReference>
<keyword evidence="7" id="KW-0067">ATP-binding</keyword>
<evidence type="ECO:0000256" key="11">
    <source>
        <dbReference type="ARBA" id="ARBA00048778"/>
    </source>
</evidence>
<feature type="transmembrane region" description="Helical" evidence="13">
    <location>
        <begin position="20"/>
        <end position="39"/>
    </location>
</feature>
<dbReference type="GO" id="GO:0005524">
    <property type="term" value="F:ATP binding"/>
    <property type="evidence" value="ECO:0007669"/>
    <property type="project" value="UniProtKB-KW"/>
</dbReference>
<keyword evidence="10 13" id="KW-0472">Membrane</keyword>
<name>A0AAD6Z0G5_9AGAR</name>
<evidence type="ECO:0000256" key="5">
    <source>
        <dbReference type="ARBA" id="ARBA00022792"/>
    </source>
</evidence>
<evidence type="ECO:0000256" key="12">
    <source>
        <dbReference type="SAM" id="MobiDB-lite"/>
    </source>
</evidence>
<evidence type="ECO:0000256" key="9">
    <source>
        <dbReference type="ARBA" id="ARBA00023128"/>
    </source>
</evidence>
<evidence type="ECO:0000256" key="13">
    <source>
        <dbReference type="SAM" id="Phobius"/>
    </source>
</evidence>
<feature type="compositionally biased region" description="Polar residues" evidence="12">
    <location>
        <begin position="576"/>
        <end position="588"/>
    </location>
</feature>
<accession>A0AAD6Z0G5</accession>
<evidence type="ECO:0000313" key="16">
    <source>
        <dbReference type="EMBL" id="KAJ7302274.1"/>
    </source>
</evidence>
<sequence length="605" mass="67440">MNSNPSGMGDQDTLSQWMSSFVGLSSVFAAVGLLGQAYLGSSIKLLIMGSIVEAGRRMYQWLSVRLRFQYSISAQFDEGDPAYEWIVLFLTQENVWRRSRDFTVTATNSRRKWSVQTWMDPRINGNAEYVPKYQTPQLFRWRGHWVEIQRSKDGETRRSPFGFFPAVTSIYVTIYTLDMKQLSALVEDARSRYVEVNKPNVVIHLADSPQYGPSMVWTNVKRKVRRPLNSVILQDGVVDTLVRDAQDFLATEDWYVEAGIPHRRGYLLHGPPGTGKTSTIFALAGALNLEIYSLSLASSFVDDSFLQRAASSIPRHALFLIEDIDCAFPASRDDEEEEYMQRLLSGASTHGMDGSKKSNVGEPKVTLSGLLNVIDGVGSEEGKLFFATTNYIDRLDPALLRPGRIDTKIPYELSTVQQARALFMRFFPESRFPEFVESSSAAPFLVPVDEATPEPKPNQTLAELADAFAAAIPTGEFSTAELQSYLQSHKTDPAAATAGASAWVQDIRDERRAREEREEERRRKLRARREAIGGEVGGRSTETVQRTEKAGGKEKEQRKTVAEAVQTETEGEDSPKQGSGSETASEFSSYADGALPAEEATRAIE</sequence>
<keyword evidence="17" id="KW-1185">Reference proteome</keyword>
<organism evidence="16 17">
    <name type="scientific">Mycena albidolilacea</name>
    <dbReference type="NCBI Taxonomy" id="1033008"/>
    <lineage>
        <taxon>Eukaryota</taxon>
        <taxon>Fungi</taxon>
        <taxon>Dikarya</taxon>
        <taxon>Basidiomycota</taxon>
        <taxon>Agaricomycotina</taxon>
        <taxon>Agaricomycetes</taxon>
        <taxon>Agaricomycetidae</taxon>
        <taxon>Agaricales</taxon>
        <taxon>Marasmiineae</taxon>
        <taxon>Mycenaceae</taxon>
        <taxon>Mycena</taxon>
    </lineage>
</organism>
<feature type="region of interest" description="Disordered" evidence="12">
    <location>
        <begin position="511"/>
        <end position="605"/>
    </location>
</feature>
<dbReference type="InterPro" id="IPR057495">
    <property type="entry name" value="AAA_lid_BCS1"/>
</dbReference>
<evidence type="ECO:0000259" key="14">
    <source>
        <dbReference type="SMART" id="SM00382"/>
    </source>
</evidence>
<dbReference type="Pfam" id="PF00004">
    <property type="entry name" value="AAA"/>
    <property type="match status" value="1"/>
</dbReference>
<dbReference type="EMBL" id="JARIHO010000118">
    <property type="protein sequence ID" value="KAJ7302274.1"/>
    <property type="molecule type" value="Genomic_DNA"/>
</dbReference>
<evidence type="ECO:0000256" key="6">
    <source>
        <dbReference type="ARBA" id="ARBA00022801"/>
    </source>
</evidence>
<reference evidence="16" key="1">
    <citation type="submission" date="2023-03" db="EMBL/GenBank/DDBJ databases">
        <title>Massive genome expansion in bonnet fungi (Mycena s.s.) driven by repeated elements and novel gene families across ecological guilds.</title>
        <authorList>
            <consortium name="Lawrence Berkeley National Laboratory"/>
            <person name="Harder C.B."/>
            <person name="Miyauchi S."/>
            <person name="Viragh M."/>
            <person name="Kuo A."/>
            <person name="Thoen E."/>
            <person name="Andreopoulos B."/>
            <person name="Lu D."/>
            <person name="Skrede I."/>
            <person name="Drula E."/>
            <person name="Henrissat B."/>
            <person name="Morin E."/>
            <person name="Kohler A."/>
            <person name="Barry K."/>
            <person name="LaButti K."/>
            <person name="Morin E."/>
            <person name="Salamov A."/>
            <person name="Lipzen A."/>
            <person name="Mereny Z."/>
            <person name="Hegedus B."/>
            <person name="Baldrian P."/>
            <person name="Stursova M."/>
            <person name="Weitz H."/>
            <person name="Taylor A."/>
            <person name="Grigoriev I.V."/>
            <person name="Nagy L.G."/>
            <person name="Martin F."/>
            <person name="Kauserud H."/>
        </authorList>
    </citation>
    <scope>NUCLEOTIDE SEQUENCE</scope>
    <source>
        <strain evidence="16">CBHHK002</strain>
    </source>
</reference>
<comment type="subcellular location">
    <subcellularLocation>
        <location evidence="1">Mitochondrion inner membrane</location>
        <topology evidence="1">Single-pass membrane protein</topology>
    </subcellularLocation>
</comment>
<evidence type="ECO:0000313" key="17">
    <source>
        <dbReference type="Proteomes" id="UP001218218"/>
    </source>
</evidence>
<protein>
    <submittedName>
        <fullName evidence="16">P-loop containing nucleoside triphosphate hydrolase protein</fullName>
    </submittedName>
</protein>
<keyword evidence="3 13" id="KW-0812">Transmembrane</keyword>
<keyword evidence="9" id="KW-0496">Mitochondrion</keyword>
<feature type="domain" description="BCS1 N-terminal" evidence="15">
    <location>
        <begin position="46"/>
        <end position="231"/>
    </location>
</feature>
<proteinExistence type="inferred from homology"/>
<comment type="caution">
    <text evidence="16">The sequence shown here is derived from an EMBL/GenBank/DDBJ whole genome shotgun (WGS) entry which is preliminary data.</text>
</comment>
<feature type="compositionally biased region" description="Basic and acidic residues" evidence="12">
    <location>
        <begin position="545"/>
        <end position="561"/>
    </location>
</feature>
<keyword evidence="6 16" id="KW-0378">Hydrolase</keyword>
<dbReference type="AlphaFoldDB" id="A0AAD6Z0G5"/>
<dbReference type="SUPFAM" id="SSF52540">
    <property type="entry name" value="P-loop containing nucleoside triphosphate hydrolases"/>
    <property type="match status" value="1"/>
</dbReference>
<evidence type="ECO:0000256" key="3">
    <source>
        <dbReference type="ARBA" id="ARBA00022692"/>
    </source>
</evidence>
<dbReference type="InterPro" id="IPR003593">
    <property type="entry name" value="AAA+_ATPase"/>
</dbReference>
<evidence type="ECO:0000256" key="1">
    <source>
        <dbReference type="ARBA" id="ARBA00004434"/>
    </source>
</evidence>
<evidence type="ECO:0000259" key="15">
    <source>
        <dbReference type="SMART" id="SM01024"/>
    </source>
</evidence>
<dbReference type="PANTHER" id="PTHR23070">
    <property type="entry name" value="BCS1 AAA-TYPE ATPASE"/>
    <property type="match status" value="1"/>
</dbReference>
<dbReference type="GO" id="GO:0016887">
    <property type="term" value="F:ATP hydrolysis activity"/>
    <property type="evidence" value="ECO:0007669"/>
    <property type="project" value="InterPro"/>
</dbReference>